<dbReference type="GO" id="GO:0005524">
    <property type="term" value="F:ATP binding"/>
    <property type="evidence" value="ECO:0007669"/>
    <property type="project" value="UniProtKB-KW"/>
</dbReference>
<evidence type="ECO:0000256" key="1">
    <source>
        <dbReference type="ARBA" id="ARBA00004123"/>
    </source>
</evidence>
<dbReference type="InterPro" id="IPR014009">
    <property type="entry name" value="PIK_FAT"/>
</dbReference>
<keyword evidence="4" id="KW-0808">Transferase</keyword>
<evidence type="ECO:0000256" key="9">
    <source>
        <dbReference type="ARBA" id="ARBA00023242"/>
    </source>
</evidence>
<dbReference type="SUPFAM" id="SSF48371">
    <property type="entry name" value="ARM repeat"/>
    <property type="match status" value="1"/>
</dbReference>
<proteinExistence type="predicted"/>
<reference evidence="12 13" key="1">
    <citation type="submission" date="2024-01" db="EMBL/GenBank/DDBJ databases">
        <title>Comparative genomics of Cryptococcus and Kwoniella reveals pathogenesis evolution and contrasting modes of karyotype evolution via chromosome fusion or intercentromeric recombination.</title>
        <authorList>
            <person name="Coelho M.A."/>
            <person name="David-Palma M."/>
            <person name="Shea T."/>
            <person name="Bowers K."/>
            <person name="McGinley-Smith S."/>
            <person name="Mohammad A.W."/>
            <person name="Gnirke A."/>
            <person name="Yurkov A.M."/>
            <person name="Nowrousian M."/>
            <person name="Sun S."/>
            <person name="Cuomo C.A."/>
            <person name="Heitman J."/>
        </authorList>
    </citation>
    <scope>NUCLEOTIDE SEQUENCE [LARGE SCALE GENOMIC DNA]</scope>
    <source>
        <strain evidence="12 13">CBS 6074</strain>
    </source>
</reference>
<keyword evidence="5" id="KW-0547">Nucleotide-binding</keyword>
<dbReference type="EC" id="2.7.11.1" evidence="2"/>
<dbReference type="GO" id="GO:0006281">
    <property type="term" value="P:DNA repair"/>
    <property type="evidence" value="ECO:0007669"/>
    <property type="project" value="TreeGrafter"/>
</dbReference>
<evidence type="ECO:0000256" key="7">
    <source>
        <dbReference type="ARBA" id="ARBA00022777"/>
    </source>
</evidence>
<keyword evidence="7" id="KW-0418">Kinase</keyword>
<dbReference type="EMBL" id="CP144104">
    <property type="protein sequence ID" value="WWC90662.1"/>
    <property type="molecule type" value="Genomic_DNA"/>
</dbReference>
<evidence type="ECO:0000256" key="4">
    <source>
        <dbReference type="ARBA" id="ARBA00022679"/>
    </source>
</evidence>
<dbReference type="PROSITE" id="PS51189">
    <property type="entry name" value="FAT"/>
    <property type="match status" value="1"/>
</dbReference>
<comment type="subcellular location">
    <subcellularLocation>
        <location evidence="1">Nucleus</location>
    </subcellularLocation>
</comment>
<keyword evidence="8" id="KW-0067">ATP-binding</keyword>
<dbReference type="InterPro" id="IPR016024">
    <property type="entry name" value="ARM-type_fold"/>
</dbReference>
<dbReference type="Pfam" id="PF25030">
    <property type="entry name" value="M-HEAT_ATR"/>
    <property type="match status" value="1"/>
</dbReference>
<feature type="region of interest" description="Disordered" evidence="10">
    <location>
        <begin position="1050"/>
        <end position="1074"/>
    </location>
</feature>
<dbReference type="Proteomes" id="UP001355207">
    <property type="component" value="Chromosome 7"/>
</dbReference>
<feature type="domain" description="FAT" evidence="11">
    <location>
        <begin position="659"/>
        <end position="1152"/>
    </location>
</feature>
<evidence type="ECO:0000256" key="5">
    <source>
        <dbReference type="ARBA" id="ARBA00022741"/>
    </source>
</evidence>
<dbReference type="PANTHER" id="PTHR11139:SF125">
    <property type="entry name" value="SERINE_THREONINE-PROTEIN KINASE MEC1"/>
    <property type="match status" value="1"/>
</dbReference>
<dbReference type="InterPro" id="IPR050517">
    <property type="entry name" value="DDR_Repair_Kinase"/>
</dbReference>
<dbReference type="InterPro" id="IPR012993">
    <property type="entry name" value="UME"/>
</dbReference>
<dbReference type="GO" id="GO:0000723">
    <property type="term" value="P:telomere maintenance"/>
    <property type="evidence" value="ECO:0007669"/>
    <property type="project" value="TreeGrafter"/>
</dbReference>
<evidence type="ECO:0000256" key="6">
    <source>
        <dbReference type="ARBA" id="ARBA00022763"/>
    </source>
</evidence>
<gene>
    <name evidence="12" type="ORF">L201_005598</name>
</gene>
<dbReference type="InterPro" id="IPR056802">
    <property type="entry name" value="ATR-like_M-HEAT"/>
</dbReference>
<keyword evidence="3" id="KW-0723">Serine/threonine-protein kinase</keyword>
<dbReference type="GO" id="GO:0000077">
    <property type="term" value="P:DNA damage checkpoint signaling"/>
    <property type="evidence" value="ECO:0007669"/>
    <property type="project" value="TreeGrafter"/>
</dbReference>
<keyword evidence="6" id="KW-0227">DNA damage</keyword>
<evidence type="ECO:0000256" key="8">
    <source>
        <dbReference type="ARBA" id="ARBA00022840"/>
    </source>
</evidence>
<dbReference type="SMART" id="SM00802">
    <property type="entry name" value="UME"/>
    <property type="match status" value="1"/>
</dbReference>
<evidence type="ECO:0000259" key="11">
    <source>
        <dbReference type="PROSITE" id="PS51189"/>
    </source>
</evidence>
<evidence type="ECO:0000313" key="13">
    <source>
        <dbReference type="Proteomes" id="UP001355207"/>
    </source>
</evidence>
<sequence>MLQNVPYGYWQDLGRHSSGDQLCSILKVLIRQLGSKTAPLRSLAYTELLGLSRYHQKTPYTLISPYLRPISILLAENINRSLEMIADTVQFIGMTRQNFLETTLTHTLPALVLSRNNDALKQTASIVKKRLGVLLMDNIAHVLAQAFLHPDQTDSALNFLVGILQDMTSGTSRAQPNISVPSLMTACIVDLVVMLIVELGDLDKGIRKSARNALQKASNYQHKNQDVGSFLKPQMLGVISQLNDMLHDVQGKKTVEYKRKIIRSFGSLIKIAGDSMAGFSPQYLDEIVGLDDIPELDNAATQLTKQRKNAKIQIHITNVMDRAESKNVAIATASIRELKSLLVSRQSEIETLVRGDTFDPVMARVTTSLLSAVTRDSEGLELRDLSYECLGIIGALDPDRLGLKIDSGTMTIAANFTEQEESKDFALHLIRDLLVDAYRATNDTKHQTHLAYAMQELLKYCGFTPKILNPHEKFSSKIRDRWQSVPKDQLETLTPLLESRFSISDGPIRSYTHPIYAVAPTYREWLQQWTTDLIGKVMSMAGDGPSTRDSKIIFGAFRGVLKNQDVTVAHHILPHLVLNVLLSGLPNYRYEISSEINAVLQEQVNPTGPADKRTLSAQVIFDLMDHLSKWLRLFRMSKSDRTTQTRIVEDVLSSIETELMANAALQSKAYARALRSFEERIIQLRKDKRDNSELQTYFERLHQIYSELDEPDGMEGVSAFVVSPSLEHQIREHESTGRWTSAQSCWEVRLQQSPDDVTYHVGLLKCLRNLGHYGVLRRHPEWSKNLASFEAEAAWIIGDWDTVKQIGKAGPAIGQTLLALHEHQDLKAVLTDARRTLGASITSKQYASVYESILQLHLIREVEMIHNAKQDIEAKHSVDNRVPLIQKTTQDLINSLQSRFDLTSPTFRVREALLSIRRTAYSLINTPLLQPEIGDAWILTSKIARKAGYDQTAYSAVLQAEVIDAPFAFVQLAKLNRIHGGVYKPLADVDNALKPLLKKDVVTDSSGCRDFSWEKKLAKAVLLVAKWANETDRFESNQIIERYQDAIGRSENLNGTPEQISTTEEDQSAGGERQERFTNISSAMQSKRSERRNACQDVTNHASGKTPTAATLIKDASHFSSILLRFTDDKVDEKKRQMSINTDFPYVNATKTKMILPLQDALTCTLPTAADTVRSHNPFPYTPVTIAGE</sequence>
<dbReference type="GO" id="GO:0004674">
    <property type="term" value="F:protein serine/threonine kinase activity"/>
    <property type="evidence" value="ECO:0007669"/>
    <property type="project" value="UniProtKB-KW"/>
</dbReference>
<dbReference type="GeneID" id="91096268"/>
<dbReference type="Pfam" id="PF02259">
    <property type="entry name" value="FAT"/>
    <property type="match status" value="1"/>
</dbReference>
<protein>
    <recommendedName>
        <fullName evidence="2">non-specific serine/threonine protein kinase</fullName>
        <ecNumber evidence="2">2.7.11.1</ecNumber>
    </recommendedName>
</protein>
<dbReference type="GO" id="GO:0005694">
    <property type="term" value="C:chromosome"/>
    <property type="evidence" value="ECO:0007669"/>
    <property type="project" value="TreeGrafter"/>
</dbReference>
<dbReference type="PANTHER" id="PTHR11139">
    <property type="entry name" value="ATAXIA TELANGIECTASIA MUTATED ATM -RELATED"/>
    <property type="match status" value="1"/>
</dbReference>
<organism evidence="12 13">
    <name type="scientific">Kwoniella dendrophila CBS 6074</name>
    <dbReference type="NCBI Taxonomy" id="1295534"/>
    <lineage>
        <taxon>Eukaryota</taxon>
        <taxon>Fungi</taxon>
        <taxon>Dikarya</taxon>
        <taxon>Basidiomycota</taxon>
        <taxon>Agaricomycotina</taxon>
        <taxon>Tremellomycetes</taxon>
        <taxon>Tremellales</taxon>
        <taxon>Cryptococcaceae</taxon>
        <taxon>Kwoniella</taxon>
    </lineage>
</organism>
<dbReference type="AlphaFoldDB" id="A0AAX4JZ79"/>
<accession>A0AAX4JZ79</accession>
<dbReference type="Pfam" id="PF08064">
    <property type="entry name" value="UME"/>
    <property type="match status" value="1"/>
</dbReference>
<feature type="compositionally biased region" description="Polar residues" evidence="10">
    <location>
        <begin position="1051"/>
        <end position="1062"/>
    </location>
</feature>
<evidence type="ECO:0000313" key="12">
    <source>
        <dbReference type="EMBL" id="WWC90662.1"/>
    </source>
</evidence>
<keyword evidence="9" id="KW-0539">Nucleus</keyword>
<evidence type="ECO:0000256" key="10">
    <source>
        <dbReference type="SAM" id="MobiDB-lite"/>
    </source>
</evidence>
<dbReference type="RefSeq" id="XP_066077425.1">
    <property type="nucleotide sequence ID" value="XM_066221328.1"/>
</dbReference>
<evidence type="ECO:0000256" key="3">
    <source>
        <dbReference type="ARBA" id="ARBA00022527"/>
    </source>
</evidence>
<dbReference type="InterPro" id="IPR003151">
    <property type="entry name" value="PIK-rel_kinase_FAT"/>
</dbReference>
<name>A0AAX4JZ79_9TREE</name>
<evidence type="ECO:0000256" key="2">
    <source>
        <dbReference type="ARBA" id="ARBA00012513"/>
    </source>
</evidence>
<keyword evidence="13" id="KW-1185">Reference proteome</keyword>
<dbReference type="GO" id="GO:0005634">
    <property type="term" value="C:nucleus"/>
    <property type="evidence" value="ECO:0007669"/>
    <property type="project" value="UniProtKB-SubCell"/>
</dbReference>